<evidence type="ECO:0000256" key="5">
    <source>
        <dbReference type="PIRNR" id="PIRNR006630"/>
    </source>
</evidence>
<dbReference type="Pfam" id="PF02540">
    <property type="entry name" value="NAD_synthase"/>
    <property type="match status" value="1"/>
</dbReference>
<evidence type="ECO:0000313" key="8">
    <source>
        <dbReference type="EMBL" id="HJD98417.1"/>
    </source>
</evidence>
<dbReference type="GO" id="GO:0004359">
    <property type="term" value="F:glutaminase activity"/>
    <property type="evidence" value="ECO:0007669"/>
    <property type="project" value="InterPro"/>
</dbReference>
<dbReference type="PANTHER" id="PTHR23090">
    <property type="entry name" value="NH 3 /GLUTAMINE-DEPENDENT NAD + SYNTHETASE"/>
    <property type="match status" value="1"/>
</dbReference>
<dbReference type="GO" id="GO:0009435">
    <property type="term" value="P:NAD+ biosynthetic process"/>
    <property type="evidence" value="ECO:0007669"/>
    <property type="project" value="UniProtKB-UniRule"/>
</dbReference>
<reference evidence="8" key="1">
    <citation type="journal article" date="2021" name="PeerJ">
        <title>Extensive microbial diversity within the chicken gut microbiome revealed by metagenomics and culture.</title>
        <authorList>
            <person name="Gilroy R."/>
            <person name="Ravi A."/>
            <person name="Getino M."/>
            <person name="Pursley I."/>
            <person name="Horton D.L."/>
            <person name="Alikhan N.F."/>
            <person name="Baker D."/>
            <person name="Gharbi K."/>
            <person name="Hall N."/>
            <person name="Watson M."/>
            <person name="Adriaenssens E.M."/>
            <person name="Foster-Nyarko E."/>
            <person name="Jarju S."/>
            <person name="Secka A."/>
            <person name="Antonio M."/>
            <person name="Oren A."/>
            <person name="Chaudhuri R.R."/>
            <person name="La Ragione R."/>
            <person name="Hildebrand F."/>
            <person name="Pallen M.J."/>
        </authorList>
    </citation>
    <scope>NUCLEOTIDE SEQUENCE</scope>
    <source>
        <strain evidence="8">ChiGjej2B2-19336</strain>
    </source>
</reference>
<evidence type="ECO:0000256" key="1">
    <source>
        <dbReference type="ARBA" id="ARBA00022598"/>
    </source>
</evidence>
<proteinExistence type="inferred from homology"/>
<dbReference type="InterPro" id="IPR022310">
    <property type="entry name" value="NAD/GMP_synthase"/>
</dbReference>
<gene>
    <name evidence="8" type="primary">nadE</name>
    <name evidence="8" type="ORF">K8W16_12350</name>
</gene>
<evidence type="ECO:0000256" key="3">
    <source>
        <dbReference type="ARBA" id="ARBA00022840"/>
    </source>
</evidence>
<comment type="pathway">
    <text evidence="5">Cofactor biosynthesis; NAD(+) biosynthesis; NAD(+) from deamido-NAD(+) (L-Gln route): step 1/1.</text>
</comment>
<feature type="domain" description="NAD/GMP synthase" evidence="7">
    <location>
        <begin position="262"/>
        <end position="512"/>
    </location>
</feature>
<dbReference type="NCBIfam" id="TIGR00552">
    <property type="entry name" value="nadE"/>
    <property type="match status" value="1"/>
</dbReference>
<protein>
    <recommendedName>
        <fullName evidence="5">Glutamine-dependent NAD(+) synthetase</fullName>
        <ecNumber evidence="5">6.3.5.1</ecNumber>
    </recommendedName>
    <alternativeName>
        <fullName evidence="5">NAD(+) synthase [glutamine-hydrolyzing]</fullName>
    </alternativeName>
</protein>
<reference evidence="8" key="2">
    <citation type="submission" date="2021-09" db="EMBL/GenBank/DDBJ databases">
        <authorList>
            <person name="Gilroy R."/>
        </authorList>
    </citation>
    <scope>NUCLEOTIDE SEQUENCE</scope>
    <source>
        <strain evidence="8">ChiGjej2B2-19336</strain>
    </source>
</reference>
<dbReference type="RefSeq" id="WP_304124337.1">
    <property type="nucleotide sequence ID" value="NZ_DYZA01000255.1"/>
</dbReference>
<dbReference type="Gene3D" id="3.40.50.620">
    <property type="entry name" value="HUPs"/>
    <property type="match status" value="1"/>
</dbReference>
<accession>A0A921DTS5</accession>
<evidence type="ECO:0000256" key="6">
    <source>
        <dbReference type="RuleBase" id="RU003811"/>
    </source>
</evidence>
<dbReference type="GO" id="GO:0005737">
    <property type="term" value="C:cytoplasm"/>
    <property type="evidence" value="ECO:0007669"/>
    <property type="project" value="InterPro"/>
</dbReference>
<dbReference type="InterPro" id="IPR003694">
    <property type="entry name" value="NAD_synthase"/>
</dbReference>
<dbReference type="PIRSF" id="PIRSF006630">
    <property type="entry name" value="NADS_GAT"/>
    <property type="match status" value="1"/>
</dbReference>
<comment type="similarity">
    <text evidence="5">In the C-terminal section; belongs to the NAD synthetase family.</text>
</comment>
<dbReference type="InterPro" id="IPR014729">
    <property type="entry name" value="Rossmann-like_a/b/a_fold"/>
</dbReference>
<dbReference type="InterPro" id="IPR036526">
    <property type="entry name" value="C-N_Hydrolase_sf"/>
</dbReference>
<name>A0A921DTS5_9BACT</name>
<dbReference type="PANTHER" id="PTHR23090:SF9">
    <property type="entry name" value="GLUTAMINE-DEPENDENT NAD(+) SYNTHETASE"/>
    <property type="match status" value="1"/>
</dbReference>
<evidence type="ECO:0000313" key="9">
    <source>
        <dbReference type="Proteomes" id="UP000698963"/>
    </source>
</evidence>
<comment type="caution">
    <text evidence="8">The sequence shown here is derived from an EMBL/GenBank/DDBJ whole genome shotgun (WGS) entry which is preliminary data.</text>
</comment>
<comment type="catalytic activity">
    <reaction evidence="5">
        <text>deamido-NAD(+) + L-glutamine + ATP + H2O = L-glutamate + AMP + diphosphate + NAD(+) + H(+)</text>
        <dbReference type="Rhea" id="RHEA:24384"/>
        <dbReference type="ChEBI" id="CHEBI:15377"/>
        <dbReference type="ChEBI" id="CHEBI:15378"/>
        <dbReference type="ChEBI" id="CHEBI:29985"/>
        <dbReference type="ChEBI" id="CHEBI:30616"/>
        <dbReference type="ChEBI" id="CHEBI:33019"/>
        <dbReference type="ChEBI" id="CHEBI:57540"/>
        <dbReference type="ChEBI" id="CHEBI:58359"/>
        <dbReference type="ChEBI" id="CHEBI:58437"/>
        <dbReference type="ChEBI" id="CHEBI:456215"/>
        <dbReference type="EC" id="6.3.5.1"/>
    </reaction>
</comment>
<dbReference type="InterPro" id="IPR014445">
    <property type="entry name" value="Gln-dep_NAD_synthase"/>
</dbReference>
<keyword evidence="4 5" id="KW-0520">NAD</keyword>
<evidence type="ECO:0000256" key="2">
    <source>
        <dbReference type="ARBA" id="ARBA00022741"/>
    </source>
</evidence>
<dbReference type="GO" id="GO:0005524">
    <property type="term" value="F:ATP binding"/>
    <property type="evidence" value="ECO:0007669"/>
    <property type="project" value="UniProtKB-UniRule"/>
</dbReference>
<comment type="similarity">
    <text evidence="6">Belongs to the NAD synthetase family.</text>
</comment>
<dbReference type="FunFam" id="3.40.50.620:FF:000106">
    <property type="entry name" value="Glutamine-dependent NAD(+) synthetase"/>
    <property type="match status" value="1"/>
</dbReference>
<evidence type="ECO:0000256" key="4">
    <source>
        <dbReference type="ARBA" id="ARBA00023027"/>
    </source>
</evidence>
<keyword evidence="3 5" id="KW-0067">ATP-binding</keyword>
<dbReference type="CDD" id="cd00553">
    <property type="entry name" value="NAD_synthase"/>
    <property type="match status" value="1"/>
</dbReference>
<dbReference type="AlphaFoldDB" id="A0A921DTS5"/>
<dbReference type="SUPFAM" id="SSF56317">
    <property type="entry name" value="Carbon-nitrogen hydrolase"/>
    <property type="match status" value="1"/>
</dbReference>
<keyword evidence="1 5" id="KW-0436">Ligase</keyword>
<dbReference type="EC" id="6.3.5.1" evidence="5"/>
<dbReference type="GO" id="GO:0003952">
    <property type="term" value="F:NAD+ synthase (glutamine-hydrolyzing) activity"/>
    <property type="evidence" value="ECO:0007669"/>
    <property type="project" value="UniProtKB-UniRule"/>
</dbReference>
<keyword evidence="2 5" id="KW-0547">Nucleotide-binding</keyword>
<organism evidence="8 9">
    <name type="scientific">Mailhella massiliensis</name>
    <dbReference type="NCBI Taxonomy" id="1903261"/>
    <lineage>
        <taxon>Bacteria</taxon>
        <taxon>Pseudomonadati</taxon>
        <taxon>Thermodesulfobacteriota</taxon>
        <taxon>Desulfovibrionia</taxon>
        <taxon>Desulfovibrionales</taxon>
        <taxon>Desulfovibrionaceae</taxon>
        <taxon>Mailhella</taxon>
    </lineage>
</organism>
<dbReference type="Proteomes" id="UP000698963">
    <property type="component" value="Unassembled WGS sequence"/>
</dbReference>
<evidence type="ECO:0000259" key="7">
    <source>
        <dbReference type="Pfam" id="PF02540"/>
    </source>
</evidence>
<dbReference type="SUPFAM" id="SSF52402">
    <property type="entry name" value="Adenine nucleotide alpha hydrolases-like"/>
    <property type="match status" value="1"/>
</dbReference>
<sequence>MHIILLQHNPIPGDVRGNARKLADMALKASELSPAPEGGRTLCIPPAYALAGVPWDSLKHIGGFYRRCRDAAHELAAMLEHGPDMLISLTGAEIPLYVLLSQGQLIALSRQGNGIIRIPDGPSFYLPESEPAWAHQEALGLLKSSRAAASVDAVLFTSSELFLPENLEKNEMHCSALASLWKLPVLSVHQCGASDSLIYSGRSFVLDAAGEVAARASSFEEAALAVELGTKTVSASALPLLGGAAPETVQPSPEGPEALFRACVVGVRDYVQKCGLSGVVIGLSGGMDSALVACIAVEALGPEKVLGVLMPSRWSSGHSESDAETLAKNLGIQAVTARITPVMDAFESVLSPLFSSLPAVENDLTADNIQPRIRGALLMAFANRMGRAVLGTGNKSENAVGYCTLYGDTVGALEPIGDIYKTDVYKVARFYNDMRGAEIIPENVFTKAPSAELHADQVDEDNLPPYEVLDAILRELLENAGNPETLVVPGVSDEVVHGVVRKVAMAEFKRHQSPPALKLSSCTLGVDWHMPAVARGLTA</sequence>
<dbReference type="EMBL" id="DYZA01000255">
    <property type="protein sequence ID" value="HJD98417.1"/>
    <property type="molecule type" value="Genomic_DNA"/>
</dbReference>
<dbReference type="Gene3D" id="3.60.110.10">
    <property type="entry name" value="Carbon-nitrogen hydrolase"/>
    <property type="match status" value="1"/>
</dbReference>